<keyword evidence="2" id="KW-0472">Membrane</keyword>
<dbReference type="GO" id="GO:0015562">
    <property type="term" value="F:efflux transmembrane transporter activity"/>
    <property type="evidence" value="ECO:0007669"/>
    <property type="project" value="InterPro"/>
</dbReference>
<feature type="region of interest" description="Disordered" evidence="3">
    <location>
        <begin position="95"/>
        <end position="130"/>
    </location>
</feature>
<name>A0A157RAS6_9BORD</name>
<accession>A0A157RAS6</accession>
<comment type="subcellular location">
    <subcellularLocation>
        <location evidence="2">Cell membrane</location>
        <topology evidence="2">Lipid-anchor</topology>
    </subcellularLocation>
</comment>
<evidence type="ECO:0000256" key="2">
    <source>
        <dbReference type="RuleBase" id="RU362097"/>
    </source>
</evidence>
<dbReference type="InterPro" id="IPR003423">
    <property type="entry name" value="OMP_efflux"/>
</dbReference>
<keyword evidence="2" id="KW-0732">Signal</keyword>
<keyword evidence="2" id="KW-0564">Palmitate</keyword>
<evidence type="ECO:0000256" key="1">
    <source>
        <dbReference type="ARBA" id="ARBA00007613"/>
    </source>
</evidence>
<dbReference type="AlphaFoldDB" id="A0A157RAS6"/>
<dbReference type="PROSITE" id="PS51318">
    <property type="entry name" value="TAT"/>
    <property type="match status" value="1"/>
</dbReference>
<dbReference type="PROSITE" id="PS51257">
    <property type="entry name" value="PROKAR_LIPOPROTEIN"/>
    <property type="match status" value="1"/>
</dbReference>
<dbReference type="SUPFAM" id="SSF56954">
    <property type="entry name" value="Outer membrane efflux proteins (OEP)"/>
    <property type="match status" value="1"/>
</dbReference>
<evidence type="ECO:0000256" key="3">
    <source>
        <dbReference type="SAM" id="MobiDB-lite"/>
    </source>
</evidence>
<dbReference type="InterPro" id="IPR006311">
    <property type="entry name" value="TAT_signal"/>
</dbReference>
<dbReference type="EMBL" id="FKBS01000029">
    <property type="protein sequence ID" value="SAI55072.1"/>
    <property type="molecule type" value="Genomic_DNA"/>
</dbReference>
<protein>
    <submittedName>
        <fullName evidence="4">Outer membrane efflux protein</fullName>
    </submittedName>
</protein>
<sequence>MTTRRLLLPLTLALALAGCAAVGPDYSLPDQAAVRKPAANAPFAQGGDGRLFGRDEPPGDWWRLYQDPQLDALVRQALDANTDLRQAAANLERAQAVSDEARSQERPGVSVNASPTYGHSSGVSVLQPDSVPRNRFSYSGTVGVSYQLDLFGQIRRAIEAADADTQAAQAAYDAARVTVVAATAQAYADMCSAGMQLASAKHSVDVQQQSADAVQRLQRAGRGTALDVSRSRAQLDQLRAEVPPFQARQRTALYQLAALTGRAPGEMPQTLLSCEQPPRLAQTIPVGDGAALLRRRPDVRQAERALAAATARIGVATADLYPKITLGLNGGSAGPMSMLGDRGTFSWSLGPLISWTVPDTGAAQARIAQAEATTRGTLAKFDSTVLTALRETESALVSYARQLDRDAALQAARDQSARAADQARRLFQAGKTDYLTVLDAERTLASSESALAASRATLASDQVAVFLALGGGWQDTREKTGG</sequence>
<dbReference type="Gene3D" id="2.20.200.10">
    <property type="entry name" value="Outer membrane efflux proteins (OEP)"/>
    <property type="match status" value="1"/>
</dbReference>
<feature type="signal peptide" evidence="2">
    <location>
        <begin position="1"/>
        <end position="20"/>
    </location>
</feature>
<dbReference type="PANTHER" id="PTHR30203:SF21">
    <property type="entry name" value="OUTER MEMBRANE COMPONENT OF MULTIDRUG EFFLUX PUMP-RELATED"/>
    <property type="match status" value="1"/>
</dbReference>
<feature type="compositionally biased region" description="Polar residues" evidence="3">
    <location>
        <begin position="111"/>
        <end position="124"/>
    </location>
</feature>
<evidence type="ECO:0000313" key="5">
    <source>
        <dbReference type="Proteomes" id="UP000077037"/>
    </source>
</evidence>
<dbReference type="InterPro" id="IPR010131">
    <property type="entry name" value="MdtP/NodT-like"/>
</dbReference>
<keyword evidence="2" id="KW-1134">Transmembrane beta strand</keyword>
<evidence type="ECO:0000313" key="4">
    <source>
        <dbReference type="EMBL" id="SAI55072.1"/>
    </source>
</evidence>
<dbReference type="Proteomes" id="UP000077037">
    <property type="component" value="Unassembled WGS sequence"/>
</dbReference>
<feature type="chain" id="PRO_5007359772" evidence="2">
    <location>
        <begin position="21"/>
        <end position="482"/>
    </location>
</feature>
<dbReference type="Pfam" id="PF02321">
    <property type="entry name" value="OEP"/>
    <property type="match status" value="2"/>
</dbReference>
<reference evidence="4 5" key="1">
    <citation type="submission" date="2016-03" db="EMBL/GenBank/DDBJ databases">
        <authorList>
            <consortium name="Pathogen Informatics"/>
        </authorList>
    </citation>
    <scope>NUCLEOTIDE SEQUENCE [LARGE SCALE GENOMIC DNA]</scope>
    <source>
        <strain evidence="4 5">NCTC13364</strain>
    </source>
</reference>
<dbReference type="NCBIfam" id="TIGR01845">
    <property type="entry name" value="outer_NodT"/>
    <property type="match status" value="1"/>
</dbReference>
<comment type="similarity">
    <text evidence="1 2">Belongs to the outer membrane factor (OMF) (TC 1.B.17) family.</text>
</comment>
<dbReference type="GO" id="GO:0005886">
    <property type="term" value="C:plasma membrane"/>
    <property type="evidence" value="ECO:0007669"/>
    <property type="project" value="UniProtKB-SubCell"/>
</dbReference>
<keyword evidence="2" id="KW-0812">Transmembrane</keyword>
<dbReference type="Gene3D" id="1.20.1600.10">
    <property type="entry name" value="Outer membrane efflux proteins (OEP)"/>
    <property type="match status" value="1"/>
</dbReference>
<proteinExistence type="inferred from homology"/>
<keyword evidence="2" id="KW-0449">Lipoprotein</keyword>
<dbReference type="PANTHER" id="PTHR30203">
    <property type="entry name" value="OUTER MEMBRANE CATION EFFLUX PROTEIN"/>
    <property type="match status" value="1"/>
</dbReference>
<gene>
    <name evidence="4" type="primary">oprM_5</name>
    <name evidence="4" type="ORF">SAMEA1982600_04582</name>
</gene>
<organism evidence="4 5">
    <name type="scientific">Bordetella ansorpii</name>
    <dbReference type="NCBI Taxonomy" id="288768"/>
    <lineage>
        <taxon>Bacteria</taxon>
        <taxon>Pseudomonadati</taxon>
        <taxon>Pseudomonadota</taxon>
        <taxon>Betaproteobacteria</taxon>
        <taxon>Burkholderiales</taxon>
        <taxon>Alcaligenaceae</taxon>
        <taxon>Bordetella</taxon>
    </lineage>
</organism>
<dbReference type="RefSeq" id="WP_066419695.1">
    <property type="nucleotide sequence ID" value="NZ_FKBS01000029.1"/>
</dbReference>
<dbReference type="OrthoDB" id="9770517at2"/>